<gene>
    <name evidence="2" type="ORF">FDY95_07070</name>
</gene>
<dbReference type="EMBL" id="VAJM01000002">
    <property type="protein sequence ID" value="TLM95540.1"/>
    <property type="molecule type" value="Genomic_DNA"/>
</dbReference>
<proteinExistence type="predicted"/>
<dbReference type="AlphaFoldDB" id="A0A5R8WUV6"/>
<organism evidence="2 3">
    <name type="scientific">Hymenobacter jeollabukensis</name>
    <dbReference type="NCBI Taxonomy" id="2025313"/>
    <lineage>
        <taxon>Bacteria</taxon>
        <taxon>Pseudomonadati</taxon>
        <taxon>Bacteroidota</taxon>
        <taxon>Cytophagia</taxon>
        <taxon>Cytophagales</taxon>
        <taxon>Hymenobacteraceae</taxon>
        <taxon>Hymenobacter</taxon>
    </lineage>
</organism>
<evidence type="ECO:0000313" key="3">
    <source>
        <dbReference type="Proteomes" id="UP000305517"/>
    </source>
</evidence>
<dbReference type="OrthoDB" id="9811889at2"/>
<reference evidence="2 3" key="1">
    <citation type="submission" date="2019-05" db="EMBL/GenBank/DDBJ databases">
        <title>Hymenobacter edaphi sp. nov., isolated from abandoned arsenic-contaminated farmland soil.</title>
        <authorList>
            <person name="Nie L."/>
        </authorList>
    </citation>
    <scope>NUCLEOTIDE SEQUENCE [LARGE SCALE GENOMIC DNA]</scope>
    <source>
        <strain evidence="2 3">1-3-3-8</strain>
    </source>
</reference>
<protein>
    <submittedName>
        <fullName evidence="2">Uncharacterized protein</fullName>
    </submittedName>
</protein>
<accession>A0A5R8WUV6</accession>
<comment type="caution">
    <text evidence="2">The sequence shown here is derived from an EMBL/GenBank/DDBJ whole genome shotgun (WGS) entry which is preliminary data.</text>
</comment>
<evidence type="ECO:0000313" key="2">
    <source>
        <dbReference type="EMBL" id="TLM95540.1"/>
    </source>
</evidence>
<evidence type="ECO:0000256" key="1">
    <source>
        <dbReference type="SAM" id="MobiDB-lite"/>
    </source>
</evidence>
<feature type="region of interest" description="Disordered" evidence="1">
    <location>
        <begin position="1"/>
        <end position="33"/>
    </location>
</feature>
<dbReference type="Proteomes" id="UP000305517">
    <property type="component" value="Unassembled WGS sequence"/>
</dbReference>
<dbReference type="RefSeq" id="WP_138076064.1">
    <property type="nucleotide sequence ID" value="NZ_VAJM01000002.1"/>
</dbReference>
<sequence length="60" mass="6743">MKARHAAEANEQRCYAGSRLRLPDPRPRGTRCLIDRRPRPFTAAAQRVLDRLAALVSQAS</sequence>
<name>A0A5R8WUV6_9BACT</name>
<feature type="compositionally biased region" description="Basic and acidic residues" evidence="1">
    <location>
        <begin position="1"/>
        <end position="11"/>
    </location>
</feature>
<keyword evidence="3" id="KW-1185">Reference proteome</keyword>
<feature type="compositionally biased region" description="Basic and acidic residues" evidence="1">
    <location>
        <begin position="21"/>
        <end position="33"/>
    </location>
</feature>